<dbReference type="InterPro" id="IPR002611">
    <property type="entry name" value="IstB_ATP-bd"/>
</dbReference>
<name>A0ABN3QCI6_9ACTN</name>
<accession>A0ABN3QCI6</accession>
<reference evidence="2 3" key="1">
    <citation type="journal article" date="2019" name="Int. J. Syst. Evol. Microbiol.">
        <title>The Global Catalogue of Microorganisms (GCM) 10K type strain sequencing project: providing services to taxonomists for standard genome sequencing and annotation.</title>
        <authorList>
            <consortium name="The Broad Institute Genomics Platform"/>
            <consortium name="The Broad Institute Genome Sequencing Center for Infectious Disease"/>
            <person name="Wu L."/>
            <person name="Ma J."/>
        </authorList>
    </citation>
    <scope>NUCLEOTIDE SEQUENCE [LARGE SCALE GENOMIC DNA]</scope>
    <source>
        <strain evidence="2 3">JCM 4524</strain>
    </source>
</reference>
<dbReference type="EMBL" id="BAAASJ010000009">
    <property type="protein sequence ID" value="GAA2622855.1"/>
    <property type="molecule type" value="Genomic_DNA"/>
</dbReference>
<proteinExistence type="predicted"/>
<dbReference type="CDD" id="cd00009">
    <property type="entry name" value="AAA"/>
    <property type="match status" value="1"/>
</dbReference>
<evidence type="ECO:0000259" key="1">
    <source>
        <dbReference type="Pfam" id="PF01695"/>
    </source>
</evidence>
<dbReference type="Pfam" id="PF01695">
    <property type="entry name" value="IstB_IS21"/>
    <property type="match status" value="1"/>
</dbReference>
<feature type="domain" description="IstB-like ATP-binding" evidence="1">
    <location>
        <begin position="22"/>
        <end position="91"/>
    </location>
</feature>
<dbReference type="InterPro" id="IPR027417">
    <property type="entry name" value="P-loop_NTPase"/>
</dbReference>
<protein>
    <recommendedName>
        <fullName evidence="1">IstB-like ATP-binding domain-containing protein</fullName>
    </recommendedName>
</protein>
<dbReference type="SUPFAM" id="SSF52540">
    <property type="entry name" value="P-loop containing nucleoside triphosphate hydrolases"/>
    <property type="match status" value="1"/>
</dbReference>
<keyword evidence="3" id="KW-1185">Reference proteome</keyword>
<gene>
    <name evidence="2" type="ORF">GCM10010307_07700</name>
</gene>
<sequence length="99" mass="10620">MDRPSSSPRHLDARLAQAHGGELGALRRLHAGESVILFGPVGVGKTPMAQALGHLAVRQGAHVLFAKTSRILADLEGGHADRTWEKRNRELICPGLGEQ</sequence>
<dbReference type="Proteomes" id="UP001500151">
    <property type="component" value="Unassembled WGS sequence"/>
</dbReference>
<evidence type="ECO:0000313" key="2">
    <source>
        <dbReference type="EMBL" id="GAA2622855.1"/>
    </source>
</evidence>
<evidence type="ECO:0000313" key="3">
    <source>
        <dbReference type="Proteomes" id="UP001500151"/>
    </source>
</evidence>
<organism evidence="2 3">
    <name type="scientific">Streptomyces vastus</name>
    <dbReference type="NCBI Taxonomy" id="285451"/>
    <lineage>
        <taxon>Bacteria</taxon>
        <taxon>Bacillati</taxon>
        <taxon>Actinomycetota</taxon>
        <taxon>Actinomycetes</taxon>
        <taxon>Kitasatosporales</taxon>
        <taxon>Streptomycetaceae</taxon>
        <taxon>Streptomyces</taxon>
    </lineage>
</organism>
<dbReference type="Gene3D" id="3.40.50.300">
    <property type="entry name" value="P-loop containing nucleotide triphosphate hydrolases"/>
    <property type="match status" value="1"/>
</dbReference>
<comment type="caution">
    <text evidence="2">The sequence shown here is derived from an EMBL/GenBank/DDBJ whole genome shotgun (WGS) entry which is preliminary data.</text>
</comment>